<name>C5C756_MICLC</name>
<protein>
    <submittedName>
        <fullName evidence="1">Uncharacterized protein</fullName>
    </submittedName>
</protein>
<dbReference type="KEGG" id="mlu:Mlut_20730"/>
<evidence type="ECO:0000313" key="2">
    <source>
        <dbReference type="Proteomes" id="UP000000738"/>
    </source>
</evidence>
<accession>C5C756</accession>
<proteinExistence type="predicted"/>
<dbReference type="HOGENOM" id="CLU_2396371_0_0_11"/>
<sequence length="93" mass="10116">MRIHAPFCRRAIPVSEISDITSASDDGMNHGLLNWFVTGRASAPGGVRINNGGRARVTIRTRDGSLFNVVVDDHDQASRLVEDVRSIRARSSG</sequence>
<dbReference type="EnsemblBacteria" id="ACS31544">
    <property type="protein sequence ID" value="ACS31544"/>
    <property type="gene ID" value="Mlut_20730"/>
</dbReference>
<keyword evidence="2" id="KW-1185">Reference proteome</keyword>
<dbReference type="Proteomes" id="UP000000738">
    <property type="component" value="Chromosome"/>
</dbReference>
<reference evidence="2" key="1">
    <citation type="journal article" date="2010" name="J. Bacteriol.">
        <title>Genome sequence of the Fleming strain of Micrococcus luteus, a simple free-living actinobacterium.</title>
        <authorList>
            <person name="Young M."/>
            <person name="Artsatbanov V."/>
            <person name="Beller H.R."/>
            <person name="Chandra G."/>
            <person name="Chater K.F."/>
            <person name="Dover L.G."/>
            <person name="Goh E.B."/>
            <person name="Kahan T."/>
            <person name="Kaprelyants A.S."/>
            <person name="Kyrpides N."/>
            <person name="Lapidus A."/>
            <person name="Lowry S.R."/>
            <person name="Lykidis A."/>
            <person name="Mahillon J."/>
            <person name="Markowitz V."/>
            <person name="Mavromatis K."/>
            <person name="Mukamolova G.V."/>
            <person name="Oren A."/>
            <person name="Rokem J.S."/>
            <person name="Smith M.C."/>
            <person name="Young D.I."/>
            <person name="Greenblatt C.L."/>
        </authorList>
    </citation>
    <scope>NUCLEOTIDE SEQUENCE [LARGE SCALE GENOMIC DNA]</scope>
    <source>
        <strain evidence="2">ATCC 4698 / DSM 20030 / JCM 1464 / NBRC 3333 / NCIMB 9278 / NCTC 2665 / VKM Ac-2230</strain>
    </source>
</reference>
<organism evidence="1 2">
    <name type="scientific">Micrococcus luteus (strain ATCC 4698 / DSM 20030 / JCM 1464 / CCM 169 / CCUG 5858 / IAM 1056 / NBRC 3333 / NCIMB 9278 / NCTC 2665 / VKM Ac-2230)</name>
    <name type="common">Micrococcus lysodeikticus</name>
    <dbReference type="NCBI Taxonomy" id="465515"/>
    <lineage>
        <taxon>Bacteria</taxon>
        <taxon>Bacillati</taxon>
        <taxon>Actinomycetota</taxon>
        <taxon>Actinomycetes</taxon>
        <taxon>Micrococcales</taxon>
        <taxon>Micrococcaceae</taxon>
        <taxon>Micrococcus</taxon>
    </lineage>
</organism>
<dbReference type="EMBL" id="CP001628">
    <property type="protein sequence ID" value="ACS31544.1"/>
    <property type="molecule type" value="Genomic_DNA"/>
</dbReference>
<evidence type="ECO:0000313" key="1">
    <source>
        <dbReference type="EMBL" id="ACS31544.1"/>
    </source>
</evidence>
<dbReference type="AlphaFoldDB" id="C5C756"/>
<gene>
    <name evidence="1" type="ordered locus">Mlut_20730</name>
</gene>